<comment type="caution">
    <text evidence="12">The sequence shown here is derived from an EMBL/GenBank/DDBJ whole genome shotgun (WGS) entry which is preliminary data.</text>
</comment>
<comment type="similarity">
    <text evidence="9">Belongs to the G-protein coupled receptor 1 family.</text>
</comment>
<feature type="transmembrane region" description="Helical" evidence="10">
    <location>
        <begin position="131"/>
        <end position="152"/>
    </location>
</feature>
<feature type="domain" description="G-protein coupled receptors family 1 profile" evidence="11">
    <location>
        <begin position="275"/>
        <end position="536"/>
    </location>
</feature>
<keyword evidence="3 9" id="KW-0812">Transmembrane</keyword>
<feature type="transmembrane region" description="Helical" evidence="10">
    <location>
        <begin position="477"/>
        <end position="497"/>
    </location>
</feature>
<dbReference type="PROSITE" id="PS50262">
    <property type="entry name" value="G_PROTEIN_RECEP_F1_2"/>
    <property type="match status" value="2"/>
</dbReference>
<feature type="transmembrane region" description="Helical" evidence="10">
    <location>
        <begin position="262"/>
        <end position="284"/>
    </location>
</feature>
<dbReference type="PANTHER" id="PTHR24233">
    <property type="entry name" value="P2Y PURINOCEPTOR-RELATED G-PROTEIN COUPLED RECEPTOR"/>
    <property type="match status" value="1"/>
</dbReference>
<feature type="transmembrane region" description="Helical" evidence="10">
    <location>
        <begin position="375"/>
        <end position="399"/>
    </location>
</feature>
<feature type="transmembrane region" description="Helical" evidence="10">
    <location>
        <begin position="80"/>
        <end position="99"/>
    </location>
</feature>
<dbReference type="InterPro" id="IPR000276">
    <property type="entry name" value="GPCR_Rhodpsn"/>
</dbReference>
<dbReference type="Proteomes" id="UP000316079">
    <property type="component" value="Unassembled WGS sequence"/>
</dbReference>
<feature type="transmembrane region" description="Helical" evidence="10">
    <location>
        <begin position="173"/>
        <end position="189"/>
    </location>
</feature>
<feature type="transmembrane region" description="Helical" evidence="10">
    <location>
        <begin position="427"/>
        <end position="448"/>
    </location>
</feature>
<evidence type="ECO:0000256" key="2">
    <source>
        <dbReference type="ARBA" id="ARBA00022475"/>
    </source>
</evidence>
<dbReference type="SUPFAM" id="SSF81321">
    <property type="entry name" value="Family A G protein-coupled receptor-like"/>
    <property type="match status" value="2"/>
</dbReference>
<keyword evidence="13" id="KW-1185">Reference proteome</keyword>
<sequence>MVVADILMLFTYPWRVASDLGHGGLQLKLIVCRYTAVLFYLSLYTGIIFMSLISLERFFKIVRSLSVVSTLLQRVHVAKTLALLSWAIMVFFSLPNAILTNQPMTKNFSCMALKSKLGQHWHEVSAHFNVGIFWLAFLLMVFCYTSIACQVYRSYKRVQQDKSKAGRRSNQSIFILLAVFIICFVPYHVCRVPYTVSQRTVGGFGGNNKFILFQMELSDVVMTAEALTNITNDLDEIYSMSNVTQTAAPCEQSKIPVHPVFIFAYSVVFFISLALNCITMKVFFCSKHKVFSSITIYMKNLAAADFFLCLCLPLRIANYASSSEITGNIYCSFGATAFYINMYASILFMDFIAANRYLKIVRPLETHALQMVHTARYISVATWLLLVATSSIYLIIFLLTSWGTNRKPGRIGCDAFHSDQLRVVYKITHSVSMVLFSSVLFSLIVLYWRTLQKIRKVQLSTLSTSSKQTFRRSKRNMLVLVVVFCVCFVPYHMNFRAQVSLRKKKDLQGNDRSQQRQTNFSMILSIGNWFVKVFLHSKLENTLKRGFTTSSYSRSIF</sequence>
<keyword evidence="4 10" id="KW-1133">Transmembrane helix</keyword>
<gene>
    <name evidence="12" type="ORF">DNTS_016652</name>
</gene>
<dbReference type="OrthoDB" id="6163051at2759"/>
<dbReference type="PRINTS" id="PR01157">
    <property type="entry name" value="P2YPURNOCPTR"/>
</dbReference>
<accession>A0A553Q0B9</accession>
<comment type="subcellular location">
    <subcellularLocation>
        <location evidence="1">Cell membrane</location>
        <topology evidence="1">Multi-pass membrane protein</topology>
    </subcellularLocation>
</comment>
<evidence type="ECO:0000259" key="11">
    <source>
        <dbReference type="PROSITE" id="PS50262"/>
    </source>
</evidence>
<evidence type="ECO:0000256" key="4">
    <source>
        <dbReference type="ARBA" id="ARBA00022989"/>
    </source>
</evidence>
<evidence type="ECO:0000256" key="5">
    <source>
        <dbReference type="ARBA" id="ARBA00023040"/>
    </source>
</evidence>
<feature type="transmembrane region" description="Helical" evidence="10">
    <location>
        <begin position="296"/>
        <end position="316"/>
    </location>
</feature>
<keyword evidence="5 9" id="KW-0297">G-protein coupled receptor</keyword>
<reference evidence="12 13" key="1">
    <citation type="journal article" date="2019" name="Sci. Data">
        <title>Hybrid genome assembly and annotation of Danionella translucida.</title>
        <authorList>
            <person name="Kadobianskyi M."/>
            <person name="Schulze L."/>
            <person name="Schuelke M."/>
            <person name="Judkewitz B."/>
        </authorList>
    </citation>
    <scope>NUCLEOTIDE SEQUENCE [LARGE SCALE GENOMIC DNA]</scope>
    <source>
        <strain evidence="12 13">Bolton</strain>
    </source>
</reference>
<dbReference type="EMBL" id="SRMA01026479">
    <property type="protein sequence ID" value="TRY83382.1"/>
    <property type="molecule type" value="Genomic_DNA"/>
</dbReference>
<dbReference type="Pfam" id="PF00001">
    <property type="entry name" value="7tm_1"/>
    <property type="match status" value="2"/>
</dbReference>
<evidence type="ECO:0000256" key="8">
    <source>
        <dbReference type="ARBA" id="ARBA00023224"/>
    </source>
</evidence>
<dbReference type="PROSITE" id="PS00237">
    <property type="entry name" value="G_PROTEIN_RECEP_F1_1"/>
    <property type="match status" value="1"/>
</dbReference>
<keyword evidence="6 10" id="KW-0472">Membrane</keyword>
<evidence type="ECO:0000256" key="6">
    <source>
        <dbReference type="ARBA" id="ARBA00023136"/>
    </source>
</evidence>
<dbReference type="PANTHER" id="PTHR24233:SF3">
    <property type="entry name" value="P2Y PURINOCEPTOR 14"/>
    <property type="match status" value="1"/>
</dbReference>
<keyword evidence="8 9" id="KW-0807">Transducer</keyword>
<evidence type="ECO:0000313" key="13">
    <source>
        <dbReference type="Proteomes" id="UP000316079"/>
    </source>
</evidence>
<evidence type="ECO:0000313" key="12">
    <source>
        <dbReference type="EMBL" id="TRY83382.1"/>
    </source>
</evidence>
<feature type="transmembrane region" description="Helical" evidence="10">
    <location>
        <begin position="336"/>
        <end position="354"/>
    </location>
</feature>
<dbReference type="PRINTS" id="PR00237">
    <property type="entry name" value="GPCRRHODOPSN"/>
</dbReference>
<organism evidence="12 13">
    <name type="scientific">Danionella cerebrum</name>
    <dbReference type="NCBI Taxonomy" id="2873325"/>
    <lineage>
        <taxon>Eukaryota</taxon>
        <taxon>Metazoa</taxon>
        <taxon>Chordata</taxon>
        <taxon>Craniata</taxon>
        <taxon>Vertebrata</taxon>
        <taxon>Euteleostomi</taxon>
        <taxon>Actinopterygii</taxon>
        <taxon>Neopterygii</taxon>
        <taxon>Teleostei</taxon>
        <taxon>Ostariophysi</taxon>
        <taxon>Cypriniformes</taxon>
        <taxon>Danionidae</taxon>
        <taxon>Danioninae</taxon>
        <taxon>Danionella</taxon>
    </lineage>
</organism>
<dbReference type="Gene3D" id="1.20.1070.10">
    <property type="entry name" value="Rhodopsin 7-helix transmembrane proteins"/>
    <property type="match status" value="2"/>
</dbReference>
<keyword evidence="7 9" id="KW-0675">Receptor</keyword>
<dbReference type="GO" id="GO:0005886">
    <property type="term" value="C:plasma membrane"/>
    <property type="evidence" value="ECO:0007669"/>
    <property type="project" value="UniProtKB-SubCell"/>
</dbReference>
<evidence type="ECO:0000256" key="1">
    <source>
        <dbReference type="ARBA" id="ARBA00004651"/>
    </source>
</evidence>
<dbReference type="InterPro" id="IPR017452">
    <property type="entry name" value="GPCR_Rhodpsn_7TM"/>
</dbReference>
<protein>
    <recommendedName>
        <fullName evidence="11">G-protein coupled receptors family 1 profile domain-containing protein</fullName>
    </recommendedName>
</protein>
<evidence type="ECO:0000256" key="10">
    <source>
        <dbReference type="SAM" id="Phobius"/>
    </source>
</evidence>
<dbReference type="GO" id="GO:0045028">
    <property type="term" value="F:G protein-coupled purinergic nucleotide receptor activity"/>
    <property type="evidence" value="ECO:0007669"/>
    <property type="project" value="TreeGrafter"/>
</dbReference>
<evidence type="ECO:0000256" key="3">
    <source>
        <dbReference type="ARBA" id="ARBA00022692"/>
    </source>
</evidence>
<keyword evidence="2" id="KW-1003">Cell membrane</keyword>
<dbReference type="AlphaFoldDB" id="A0A553Q0B9"/>
<name>A0A553Q0B9_9TELE</name>
<proteinExistence type="inferred from homology"/>
<evidence type="ECO:0000256" key="7">
    <source>
        <dbReference type="ARBA" id="ARBA00023170"/>
    </source>
</evidence>
<feature type="domain" description="G-protein coupled receptors family 1 profile" evidence="11">
    <location>
        <begin position="1"/>
        <end position="189"/>
    </location>
</feature>
<feature type="transmembrane region" description="Helical" evidence="10">
    <location>
        <begin position="37"/>
        <end position="59"/>
    </location>
</feature>
<evidence type="ECO:0000256" key="9">
    <source>
        <dbReference type="RuleBase" id="RU000688"/>
    </source>
</evidence>